<dbReference type="InterPro" id="IPR050500">
    <property type="entry name" value="Phos_Acetyltrans/Butyryltrans"/>
</dbReference>
<dbReference type="InterPro" id="IPR042112">
    <property type="entry name" value="P_AcTrfase_dom2"/>
</dbReference>
<evidence type="ECO:0000256" key="1">
    <source>
        <dbReference type="ARBA" id="ARBA00005656"/>
    </source>
</evidence>
<dbReference type="InterPro" id="IPR012147">
    <property type="entry name" value="P_Ac_Bu_trans"/>
</dbReference>
<accession>A0ABX0KVP9</accession>
<dbReference type="PANTHER" id="PTHR43356:SF1">
    <property type="entry name" value="PHOSPHATE ACETYLTRANSFERASE EUTD"/>
    <property type="match status" value="1"/>
</dbReference>
<comment type="caution">
    <text evidence="7">The sequence shown here is derived from an EMBL/GenBank/DDBJ whole genome shotgun (WGS) entry which is preliminary data.</text>
</comment>
<dbReference type="EC" id="2.3.1.8" evidence="2"/>
<dbReference type="NCBIfam" id="TIGR00651">
    <property type="entry name" value="pta"/>
    <property type="match status" value="1"/>
</dbReference>
<dbReference type="Proteomes" id="UP001515641">
    <property type="component" value="Unassembled WGS sequence"/>
</dbReference>
<dbReference type="GO" id="GO:0008959">
    <property type="term" value="F:phosphate acetyltransferase activity"/>
    <property type="evidence" value="ECO:0007669"/>
    <property type="project" value="UniProtKB-EC"/>
</dbReference>
<keyword evidence="8" id="KW-1185">Reference proteome</keyword>
<feature type="compositionally biased region" description="Basic and acidic residues" evidence="5">
    <location>
        <begin position="359"/>
        <end position="368"/>
    </location>
</feature>
<dbReference type="NCBIfam" id="NF007233">
    <property type="entry name" value="PRK09653.1"/>
    <property type="match status" value="1"/>
</dbReference>
<gene>
    <name evidence="7" type="primary">pta</name>
    <name evidence="7" type="ORF">HA052_00225</name>
</gene>
<dbReference type="PANTHER" id="PTHR43356">
    <property type="entry name" value="PHOSPHATE ACETYLTRANSFERASE"/>
    <property type="match status" value="1"/>
</dbReference>
<dbReference type="Gene3D" id="3.40.50.10950">
    <property type="match status" value="1"/>
</dbReference>
<evidence type="ECO:0000256" key="4">
    <source>
        <dbReference type="ARBA" id="ARBA00023315"/>
    </source>
</evidence>
<dbReference type="PIRSF" id="PIRSF000428">
    <property type="entry name" value="P_Ac_trans"/>
    <property type="match status" value="1"/>
</dbReference>
<organism evidence="7 8">
    <name type="scientific">Chromobacterium fluminis</name>
    <dbReference type="NCBI Taxonomy" id="3044269"/>
    <lineage>
        <taxon>Bacteria</taxon>
        <taxon>Pseudomonadati</taxon>
        <taxon>Pseudomonadota</taxon>
        <taxon>Betaproteobacteria</taxon>
        <taxon>Neisseriales</taxon>
        <taxon>Chromobacteriaceae</taxon>
        <taxon>Chromobacterium</taxon>
    </lineage>
</organism>
<dbReference type="SUPFAM" id="SSF53659">
    <property type="entry name" value="Isocitrate/Isopropylmalate dehydrogenase-like"/>
    <property type="match status" value="1"/>
</dbReference>
<reference evidence="7 8" key="1">
    <citation type="submission" date="2020-03" db="EMBL/GenBank/DDBJ databases">
        <title>Draft genome sequence of environmentally isolated cultures.</title>
        <authorList>
            <person name="Wilson H.S."/>
            <person name="De Leon M.E."/>
        </authorList>
    </citation>
    <scope>NUCLEOTIDE SEQUENCE [LARGE SCALE GENOMIC DNA]</scope>
    <source>
        <strain evidence="7 8">HSC-31F16</strain>
    </source>
</reference>
<evidence type="ECO:0000256" key="3">
    <source>
        <dbReference type="ARBA" id="ARBA00022679"/>
    </source>
</evidence>
<dbReference type="EMBL" id="JAAOMA010000001">
    <property type="protein sequence ID" value="NHR03607.1"/>
    <property type="molecule type" value="Genomic_DNA"/>
</dbReference>
<evidence type="ECO:0000256" key="5">
    <source>
        <dbReference type="SAM" id="MobiDB-lite"/>
    </source>
</evidence>
<evidence type="ECO:0000259" key="6">
    <source>
        <dbReference type="Pfam" id="PF01515"/>
    </source>
</evidence>
<evidence type="ECO:0000313" key="8">
    <source>
        <dbReference type="Proteomes" id="UP001515641"/>
    </source>
</evidence>
<feature type="region of interest" description="Disordered" evidence="5">
    <location>
        <begin position="329"/>
        <end position="368"/>
    </location>
</feature>
<dbReference type="Gene3D" id="3.40.50.10750">
    <property type="entry name" value="Isocitrate/Isopropylmalate dehydrogenase-like"/>
    <property type="match status" value="1"/>
</dbReference>
<name>A0ABX0KVP9_9NEIS</name>
<dbReference type="RefSeq" id="WP_166450342.1">
    <property type="nucleotide sequence ID" value="NZ_JAAOMA010000001.1"/>
</dbReference>
<dbReference type="Pfam" id="PF01515">
    <property type="entry name" value="PTA_PTB"/>
    <property type="match status" value="1"/>
</dbReference>
<evidence type="ECO:0000256" key="2">
    <source>
        <dbReference type="ARBA" id="ARBA00012707"/>
    </source>
</evidence>
<keyword evidence="4 7" id="KW-0012">Acyltransferase</keyword>
<feature type="domain" description="Phosphate acetyl/butaryl transferase" evidence="6">
    <location>
        <begin position="5"/>
        <end position="320"/>
    </location>
</feature>
<dbReference type="InterPro" id="IPR002505">
    <property type="entry name" value="PTA_PTB"/>
</dbReference>
<dbReference type="InterPro" id="IPR042113">
    <property type="entry name" value="P_AcTrfase_dom1"/>
</dbReference>
<protein>
    <recommendedName>
        <fullName evidence="2">phosphate acetyltransferase</fullName>
        <ecNumber evidence="2">2.3.1.8</ecNumber>
    </recommendedName>
</protein>
<comment type="similarity">
    <text evidence="1">Belongs to the phosphate acetyltransferase and butyryltransferase family.</text>
</comment>
<keyword evidence="3 7" id="KW-0808">Transferase</keyword>
<evidence type="ECO:0000313" key="7">
    <source>
        <dbReference type="EMBL" id="NHR03607.1"/>
    </source>
</evidence>
<dbReference type="InterPro" id="IPR004614">
    <property type="entry name" value="P_AcTrfase"/>
</dbReference>
<proteinExistence type="inferred from homology"/>
<sequence length="368" mass="39225">MNLLLQQCRLDAHERPARIVFPDSLDPRCVRAAHQLALAGLARPILLANPFELRHFCHLQGLPLTGFTVHDPAVSPRLPAYQAALAARLPKEGADALLASLRRPLWFGAAMLAAGDADLCIAGNHSSTSDVLRAALKVIGLAPGNRTVSSIFFMLPADGDEPLGFADCGVVPQPTAEQLADIALASADSYRQVTGREPRVAMLSFSSHGSARHPDAEKVRAAVALARGRRPELILDGELQFDAAMVPDVAAGKAPDSPLAGRANVLVFPSLEAGNIGYKIAQRLAGYQALGPMVQGLARPLHDLSRGCSVEDMVNVSLLAMKMRRALPDGQQSASLRKPGIESPFPQPRLRTGEPGQASRERAAFPLR</sequence>